<keyword evidence="4" id="KW-1185">Reference proteome</keyword>
<sequence>MTNVHDIFDSTCFSFGDRDAIAFAPPRENVCFFEIQALSSSLAAQLLHRFRPQSGKAALLLDLDDDILLEAVSVLAASRLAIPFVPVAEGRHKVIAEDLRLRGFYHTLVAVVKGEGDEDEKCQAFYDAGVHKVLALSPHGYINNSMNVPSSLPPPNPSDDLYTMYTSGTTSGSPKAVVGSTRSTIERLRWFNTLFNEGEMGMTRVARKTNLAFVDGVNELLSALLFGCCLVEIQHWKEEGVRQLLEHDFDTITMLPSQLEQLLRIVEEGEAPGRRSNIKMILLSGEICPQAVASASCFGGEGGYFRKTKLINLYGQTETTGDVTYFCLRNEGKDWTEAEDGIVPAGKAWAPGVEVKIEEGEIVLPNTSDSCYFSNGFLGESSKPDVYKTGDEGFIKDGVLYVTGRVGASGKVNGKMVVAAEVEFSLHRAGLPGAKVVVHKNAAFAFSTGSHMNETNALKEIRGKVPLHLAPRKIFALEEFPVSGPAGKLDVKRLRKTVDDWLLTKNIPGTTSISSPNNTFLNCATKQLGQDVDMSHSFVENGGDSMLAVTFLHSLKKLTSHTELNLMDILSSTNLNNLEAIWKGDARAKRRKREVEEVTAAKFTPVVEDENDKGAWSVSFKACVDAGPVFVERGEQKLVICGCQEGLFLAIDVAAKTVFGMQNLPGAVEGGAVVEGDSVFVNSYDKKSARSWTSCFNLNLDKLKWRTQLDGALIRSSPVVNRNSSSVFVAGGDYVWSLQTETGSIEWISNIEEEAGIFAAPVIISSSKELLVFSSEKEAAWRLDLSNDGKVLGKVSDGMNPVFAGVLKSDENIYFADIYGKLSRWSNGCVETSTQMSYSPCFSNPCRFGKNAAVLLGCHDGIIRCYDYDLNLQFEYCIGAVIRSGCLVADGGKSVFVSTTAGDVLKLGAVVENSVCIGLREESRRLLEGEIWSDSCLCYDGSLAVGCRDSKLWFIKHQHH</sequence>
<proteinExistence type="predicted"/>
<dbReference type="SUPFAM" id="SSF56801">
    <property type="entry name" value="Acetyl-CoA synthetase-like"/>
    <property type="match status" value="1"/>
</dbReference>
<dbReference type="Pfam" id="PF00501">
    <property type="entry name" value="AMP-binding"/>
    <property type="match status" value="1"/>
</dbReference>
<dbReference type="InterPro" id="IPR000873">
    <property type="entry name" value="AMP-dep_synth/lig_dom"/>
</dbReference>
<feature type="domain" description="AMP-dependent synthetase/ligase" evidence="1">
    <location>
        <begin position="135"/>
        <end position="361"/>
    </location>
</feature>
<dbReference type="AlphaFoldDB" id="A0A9W7BTR4"/>
<evidence type="ECO:0008006" key="5">
    <source>
        <dbReference type="Google" id="ProtNLM"/>
    </source>
</evidence>
<organism evidence="3 4">
    <name type="scientific">Triparma verrucosa</name>
    <dbReference type="NCBI Taxonomy" id="1606542"/>
    <lineage>
        <taxon>Eukaryota</taxon>
        <taxon>Sar</taxon>
        <taxon>Stramenopiles</taxon>
        <taxon>Ochrophyta</taxon>
        <taxon>Bolidophyceae</taxon>
        <taxon>Parmales</taxon>
        <taxon>Triparmaceae</taxon>
        <taxon>Triparma</taxon>
    </lineage>
</organism>
<dbReference type="Pfam" id="PF00550">
    <property type="entry name" value="PP-binding"/>
    <property type="match status" value="1"/>
</dbReference>
<dbReference type="InterPro" id="IPR042099">
    <property type="entry name" value="ANL_N_sf"/>
</dbReference>
<dbReference type="PANTHER" id="PTHR44394">
    <property type="entry name" value="BETA-ALANINE-ACTIVATING ENZYME"/>
    <property type="match status" value="1"/>
</dbReference>
<comment type="caution">
    <text evidence="3">The sequence shown here is derived from an EMBL/GenBank/DDBJ whole genome shotgun (WGS) entry which is preliminary data.</text>
</comment>
<dbReference type="PANTHER" id="PTHR44394:SF1">
    <property type="entry name" value="BETA-ALANINE-ACTIVATING ENZYME"/>
    <property type="match status" value="1"/>
</dbReference>
<accession>A0A9W7BTR4</accession>
<dbReference type="SUPFAM" id="SSF50998">
    <property type="entry name" value="Quinoprotein alcohol dehydrogenase-like"/>
    <property type="match status" value="1"/>
</dbReference>
<reference evidence="4" key="1">
    <citation type="journal article" date="2023" name="Commun. Biol.">
        <title>Genome analysis of Parmales, the sister group of diatoms, reveals the evolutionary specialization of diatoms from phago-mixotrophs to photoautotrophs.</title>
        <authorList>
            <person name="Ban H."/>
            <person name="Sato S."/>
            <person name="Yoshikawa S."/>
            <person name="Yamada K."/>
            <person name="Nakamura Y."/>
            <person name="Ichinomiya M."/>
            <person name="Sato N."/>
            <person name="Blanc-Mathieu R."/>
            <person name="Endo H."/>
            <person name="Kuwata A."/>
            <person name="Ogata H."/>
        </authorList>
    </citation>
    <scope>NUCLEOTIDE SEQUENCE [LARGE SCALE GENOMIC DNA]</scope>
    <source>
        <strain evidence="4">NIES 3699</strain>
    </source>
</reference>
<dbReference type="InterPro" id="IPR009081">
    <property type="entry name" value="PP-bd_ACP"/>
</dbReference>
<evidence type="ECO:0000259" key="1">
    <source>
        <dbReference type="Pfam" id="PF00501"/>
    </source>
</evidence>
<dbReference type="InterPro" id="IPR015943">
    <property type="entry name" value="WD40/YVTN_repeat-like_dom_sf"/>
</dbReference>
<dbReference type="Gene3D" id="2.130.10.10">
    <property type="entry name" value="YVTN repeat-like/Quinoprotein amine dehydrogenase"/>
    <property type="match status" value="1"/>
</dbReference>
<evidence type="ECO:0000259" key="2">
    <source>
        <dbReference type="Pfam" id="PF00550"/>
    </source>
</evidence>
<dbReference type="InterPro" id="IPR011047">
    <property type="entry name" value="Quinoprotein_ADH-like_sf"/>
</dbReference>
<dbReference type="Gene3D" id="3.40.50.12780">
    <property type="entry name" value="N-terminal domain of ligase-like"/>
    <property type="match status" value="1"/>
</dbReference>
<protein>
    <recommendedName>
        <fullName evidence="5">Carrier domain-containing protein</fullName>
    </recommendedName>
</protein>
<feature type="domain" description="Carrier" evidence="2">
    <location>
        <begin position="521"/>
        <end position="580"/>
    </location>
</feature>
<gene>
    <name evidence="3" type="ORF">TrVE_jg1284</name>
</gene>
<dbReference type="Proteomes" id="UP001165160">
    <property type="component" value="Unassembled WGS sequence"/>
</dbReference>
<dbReference type="GO" id="GO:0043041">
    <property type="term" value="P:amino acid activation for nonribosomal peptide biosynthetic process"/>
    <property type="evidence" value="ECO:0007669"/>
    <property type="project" value="TreeGrafter"/>
</dbReference>
<dbReference type="EMBL" id="BRXX01000152">
    <property type="protein sequence ID" value="GMH94276.1"/>
    <property type="molecule type" value="Genomic_DNA"/>
</dbReference>
<evidence type="ECO:0000313" key="3">
    <source>
        <dbReference type="EMBL" id="GMH94276.1"/>
    </source>
</evidence>
<dbReference type="InterPro" id="IPR052091">
    <property type="entry name" value="Beta-ala_Activ/Resist"/>
</dbReference>
<name>A0A9W7BTR4_9STRA</name>
<evidence type="ECO:0000313" key="4">
    <source>
        <dbReference type="Proteomes" id="UP001165160"/>
    </source>
</evidence>